<name>A0A372JBD8_9ACTN</name>
<dbReference type="OrthoDB" id="3431226at2"/>
<evidence type="ECO:0000313" key="2">
    <source>
        <dbReference type="Proteomes" id="UP000261811"/>
    </source>
</evidence>
<dbReference type="AlphaFoldDB" id="A0A372JBD8"/>
<reference evidence="1 2" key="1">
    <citation type="submission" date="2018-08" db="EMBL/GenBank/DDBJ databases">
        <title>Actinomadura jelena sp. nov., a novel Actinomycete isolated from soil in Chad.</title>
        <authorList>
            <person name="Shi L."/>
        </authorList>
    </citation>
    <scope>NUCLEOTIDE SEQUENCE [LARGE SCALE GENOMIC DNA]</scope>
    <source>
        <strain evidence="1 2">NEAU-G17</strain>
    </source>
</reference>
<sequence>MGTVVHHRSPLFDTLRDRARSEGEADGLAKGEVREARRKLVRVLKKRGLDVPDEAQERIDSCDDRAVLDLWFDRALEAGSAAEVFGDE</sequence>
<comment type="caution">
    <text evidence="1">The sequence shown here is derived from an EMBL/GenBank/DDBJ whole genome shotgun (WGS) entry which is preliminary data.</text>
</comment>
<proteinExistence type="predicted"/>
<organism evidence="1 2">
    <name type="scientific">Actinomadura logoneensis</name>
    <dbReference type="NCBI Taxonomy" id="2293572"/>
    <lineage>
        <taxon>Bacteria</taxon>
        <taxon>Bacillati</taxon>
        <taxon>Actinomycetota</taxon>
        <taxon>Actinomycetes</taxon>
        <taxon>Streptosporangiales</taxon>
        <taxon>Thermomonosporaceae</taxon>
        <taxon>Actinomadura</taxon>
    </lineage>
</organism>
<evidence type="ECO:0000313" key="1">
    <source>
        <dbReference type="EMBL" id="RFU36708.1"/>
    </source>
</evidence>
<evidence type="ECO:0008006" key="3">
    <source>
        <dbReference type="Google" id="ProtNLM"/>
    </source>
</evidence>
<gene>
    <name evidence="1" type="ORF">DZF91_36770</name>
</gene>
<accession>A0A372JBD8</accession>
<dbReference type="Proteomes" id="UP000261811">
    <property type="component" value="Unassembled WGS sequence"/>
</dbReference>
<dbReference type="RefSeq" id="WP_117361640.1">
    <property type="nucleotide sequence ID" value="NZ_QURH01001038.1"/>
</dbReference>
<dbReference type="EMBL" id="QURH01001038">
    <property type="protein sequence ID" value="RFU36708.1"/>
    <property type="molecule type" value="Genomic_DNA"/>
</dbReference>
<keyword evidence="2" id="KW-1185">Reference proteome</keyword>
<protein>
    <recommendedName>
        <fullName evidence="3">DUF4351 domain-containing protein</fullName>
    </recommendedName>
</protein>